<proteinExistence type="inferred from homology"/>
<evidence type="ECO:0000256" key="3">
    <source>
        <dbReference type="ARBA" id="ARBA00005709"/>
    </source>
</evidence>
<keyword evidence="9" id="KW-1185">Reference proteome</keyword>
<dbReference type="EMBL" id="JAOCQJ010000004">
    <property type="protein sequence ID" value="MCT7317633.1"/>
    <property type="molecule type" value="Genomic_DNA"/>
</dbReference>
<name>A0AAE3I6N6_9RALS</name>
<dbReference type="InterPro" id="IPR001029">
    <property type="entry name" value="Flagellin_N"/>
</dbReference>
<dbReference type="RefSeq" id="WP_252693841.1">
    <property type="nucleotide sequence ID" value="NZ_JAMXHU010000004.1"/>
</dbReference>
<evidence type="ECO:0000313" key="6">
    <source>
        <dbReference type="EMBL" id="MCT7311660.1"/>
    </source>
</evidence>
<dbReference type="GO" id="GO:0005576">
    <property type="term" value="C:extracellular region"/>
    <property type="evidence" value="ECO:0007669"/>
    <property type="project" value="UniProtKB-SubCell"/>
</dbReference>
<evidence type="ECO:0000256" key="1">
    <source>
        <dbReference type="ARBA" id="ARBA00004365"/>
    </source>
</evidence>
<dbReference type="SUPFAM" id="SSF64518">
    <property type="entry name" value="Phase 1 flagellin"/>
    <property type="match status" value="1"/>
</dbReference>
<dbReference type="InterPro" id="IPR013384">
    <property type="entry name" value="Flagell_FlgL"/>
</dbReference>
<evidence type="ECO:0000313" key="7">
    <source>
        <dbReference type="EMBL" id="MCT7317633.1"/>
    </source>
</evidence>
<reference evidence="7 9" key="1">
    <citation type="journal article" date="2023" name="Front. Microbiol.">
        <title>Ralstonia chuxiongensis sp. nov., Ralstonia mojiangensis sp. nov., and Ralstonia soli sp. nov., isolated from tobacco fields, are three novel species in the family Burkholderiaceae.</title>
        <authorList>
            <person name="Lu C.H."/>
            <person name="Zhang Y.Y."/>
            <person name="Jiang N."/>
            <person name="Chen W."/>
            <person name="Shao X."/>
            <person name="Zhao Z.M."/>
            <person name="Lu W.L."/>
            <person name="Hu X."/>
            <person name="Xi Y.X."/>
            <person name="Zou S.Y."/>
            <person name="Wei Q.J."/>
            <person name="Lin Z.L."/>
            <person name="Gong L."/>
            <person name="Gai X.T."/>
            <person name="Zhang L.Q."/>
            <person name="Li J.Y."/>
            <person name="Jin Y."/>
            <person name="Xia Z.Y."/>
        </authorList>
    </citation>
    <scope>NUCLEOTIDE SEQUENCE</scope>
    <source>
        <strain evidence="7">22TCCZM01-4</strain>
        <strain evidence="6 9">22TCJT01-1</strain>
    </source>
</reference>
<dbReference type="GO" id="GO:0005198">
    <property type="term" value="F:structural molecule activity"/>
    <property type="evidence" value="ECO:0007669"/>
    <property type="project" value="InterPro"/>
</dbReference>
<reference evidence="7" key="2">
    <citation type="submission" date="2023-02" db="EMBL/GenBank/DDBJ databases">
        <authorList>
            <person name="Lu C.-H."/>
        </authorList>
    </citation>
    <scope>NUCLEOTIDE SEQUENCE</scope>
    <source>
        <strain evidence="7">22TCCZM01-4</strain>
        <strain evidence="6">22TCJT01-1</strain>
    </source>
</reference>
<keyword evidence="7" id="KW-0282">Flagellum</keyword>
<evidence type="ECO:0000256" key="2">
    <source>
        <dbReference type="ARBA" id="ARBA00004613"/>
    </source>
</evidence>
<dbReference type="NCBIfam" id="TIGR02550">
    <property type="entry name" value="flagell_flgL"/>
    <property type="match status" value="1"/>
</dbReference>
<dbReference type="GO" id="GO:0071973">
    <property type="term" value="P:bacterial-type flagellum-dependent cell motility"/>
    <property type="evidence" value="ECO:0007669"/>
    <property type="project" value="InterPro"/>
</dbReference>
<dbReference type="EMBL" id="JAOCQI010000002">
    <property type="protein sequence ID" value="MCT7311660.1"/>
    <property type="molecule type" value="Genomic_DNA"/>
</dbReference>
<gene>
    <name evidence="7" type="primary">flgL</name>
    <name evidence="7" type="ORF">N5I87_16615</name>
    <name evidence="6" type="ORF">N5J06_11930</name>
</gene>
<dbReference type="GO" id="GO:0009424">
    <property type="term" value="C:bacterial-type flagellum hook"/>
    <property type="evidence" value="ECO:0007669"/>
    <property type="project" value="InterPro"/>
</dbReference>
<comment type="similarity">
    <text evidence="3">Belongs to the bacterial flagellin family.</text>
</comment>
<dbReference type="Gene3D" id="1.20.1330.10">
    <property type="entry name" value="f41 fragment of flagellin, N-terminal domain"/>
    <property type="match status" value="1"/>
</dbReference>
<keyword evidence="4" id="KW-0975">Bacterial flagellum</keyword>
<protein>
    <submittedName>
        <fullName evidence="7">Flagellar hook-associated protein FlgL</fullName>
    </submittedName>
</protein>
<comment type="subcellular location">
    <subcellularLocation>
        <location evidence="1">Bacterial flagellum</location>
    </subcellularLocation>
    <subcellularLocation>
        <location evidence="2">Secreted</location>
    </subcellularLocation>
</comment>
<evidence type="ECO:0000256" key="4">
    <source>
        <dbReference type="ARBA" id="ARBA00023143"/>
    </source>
</evidence>
<evidence type="ECO:0000259" key="5">
    <source>
        <dbReference type="Pfam" id="PF00669"/>
    </source>
</evidence>
<feature type="domain" description="Flagellin N-terminal" evidence="5">
    <location>
        <begin position="11"/>
        <end position="140"/>
    </location>
</feature>
<comment type="caution">
    <text evidence="7">The sequence shown here is derived from an EMBL/GenBank/DDBJ whole genome shotgun (WGS) entry which is preliminary data.</text>
</comment>
<keyword evidence="7" id="KW-0969">Cilium</keyword>
<dbReference type="Proteomes" id="UP001164420">
    <property type="component" value="Unassembled WGS sequence"/>
</dbReference>
<organism evidence="7 8">
    <name type="scientific">Ralstonia mojiangensis</name>
    <dbReference type="NCBI Taxonomy" id="2953895"/>
    <lineage>
        <taxon>Bacteria</taxon>
        <taxon>Pseudomonadati</taxon>
        <taxon>Pseudomonadota</taxon>
        <taxon>Betaproteobacteria</taxon>
        <taxon>Burkholderiales</taxon>
        <taxon>Burkholderiaceae</taxon>
        <taxon>Ralstonia</taxon>
    </lineage>
</organism>
<dbReference type="PANTHER" id="PTHR42792">
    <property type="entry name" value="FLAGELLIN"/>
    <property type="match status" value="1"/>
</dbReference>
<dbReference type="InterPro" id="IPR001492">
    <property type="entry name" value="Flagellin"/>
</dbReference>
<accession>A0AAE3I6N6</accession>
<evidence type="ECO:0000313" key="8">
    <source>
        <dbReference type="Proteomes" id="UP001164374"/>
    </source>
</evidence>
<dbReference type="AlphaFoldDB" id="A0AAE3I6N6"/>
<keyword evidence="7" id="KW-0966">Cell projection</keyword>
<dbReference type="Proteomes" id="UP001164374">
    <property type="component" value="Unassembled WGS sequence"/>
</dbReference>
<sequence>MRVSSAQFFAASSASMQNTQSNLLTLQQQIASGIALNSAGDNPSAFGQMAQLQQTQDANDQYQSNRDTTDARLTSVSSALTNLVTTLQQGKQTLVGANTSLMTDSQRIGVLAQVKQQYQQLLSTANQRDASGVALFGGANGTTDPFTNTSGSVQYVGSGQPPTVQVSQNISMPNSVSGDSVFVRIPNSDTSNPNTNQSVFKTYENLITALSTPINAATQATDVANLQKAVQTAQGNLDNAYQVALQAQVTVGTQQAQITTLNSSGSNYGEQLKEQISKLQSVDYTSAISQFSQQQVSLQAAQKTFTAMQGMSLFQYINP</sequence>
<dbReference type="PANTHER" id="PTHR42792:SF1">
    <property type="entry name" value="FLAGELLAR HOOK-ASSOCIATED PROTEIN 3"/>
    <property type="match status" value="1"/>
</dbReference>
<evidence type="ECO:0000313" key="9">
    <source>
        <dbReference type="Proteomes" id="UP001164420"/>
    </source>
</evidence>
<dbReference type="Pfam" id="PF00669">
    <property type="entry name" value="Flagellin_N"/>
    <property type="match status" value="1"/>
</dbReference>